<dbReference type="EMBL" id="CAUYUJ010013936">
    <property type="protein sequence ID" value="CAK0836938.1"/>
    <property type="molecule type" value="Genomic_DNA"/>
</dbReference>
<feature type="compositionally biased region" description="Basic residues" evidence="1">
    <location>
        <begin position="138"/>
        <end position="148"/>
    </location>
</feature>
<feature type="compositionally biased region" description="Low complexity" evidence="1">
    <location>
        <begin position="219"/>
        <end position="228"/>
    </location>
</feature>
<evidence type="ECO:0000313" key="2">
    <source>
        <dbReference type="EMBL" id="CAK0836938.1"/>
    </source>
</evidence>
<proteinExistence type="predicted"/>
<feature type="compositionally biased region" description="Low complexity" evidence="1">
    <location>
        <begin position="126"/>
        <end position="137"/>
    </location>
</feature>
<gene>
    <name evidence="2" type="ORF">PCOR1329_LOCUS33289</name>
</gene>
<reference evidence="2" key="1">
    <citation type="submission" date="2023-10" db="EMBL/GenBank/DDBJ databases">
        <authorList>
            <person name="Chen Y."/>
            <person name="Shah S."/>
            <person name="Dougan E. K."/>
            <person name="Thang M."/>
            <person name="Chan C."/>
        </authorList>
    </citation>
    <scope>NUCLEOTIDE SEQUENCE [LARGE SCALE GENOMIC DNA]</scope>
</reference>
<feature type="compositionally biased region" description="Gly residues" evidence="1">
    <location>
        <begin position="46"/>
        <end position="59"/>
    </location>
</feature>
<feature type="region of interest" description="Disordered" evidence="1">
    <location>
        <begin position="126"/>
        <end position="394"/>
    </location>
</feature>
<feature type="compositionally biased region" description="Gly residues" evidence="1">
    <location>
        <begin position="67"/>
        <end position="78"/>
    </location>
</feature>
<accession>A0ABN9SXD1</accession>
<evidence type="ECO:0000256" key="1">
    <source>
        <dbReference type="SAM" id="MobiDB-lite"/>
    </source>
</evidence>
<sequence>ARPRATGAELHGLRRAWAAGGGEATGLTAGHLRPPVPPRPGHAKGRGGGGPGRGRGGGAAAVRAARGGAGHPVRGGGAAVPVRGPGARDGLAQRERGARGRSRHGHRHRLHGLMTSFCLALRRRPGAGLARPGPRRAGPLHRLRRGRAPRGEVRCLAGRGRGRRQPAGLRDGQAQRGAERAAARGRGAGRPLRRPPPWAGRGPAAERLPPGRGQPALCGRARGPAARADAVRGRGPRRPRHHLPHPARGACPPGRRRGVHHRRRVPEPGPQRARGARLGAHRLRLRGRRLRPGPRAGRGGVRRGPRGPRRPVLARLARRARRLRRDVRPARGARGRGHAPRKRPLASCRSAGSRGPSGGRGTPTSPGPTRRRPRRGSARCARRCGRRWASAAAR</sequence>
<feature type="compositionally biased region" description="Basic residues" evidence="1">
    <location>
        <begin position="300"/>
        <end position="309"/>
    </location>
</feature>
<protein>
    <submittedName>
        <fullName evidence="2">Uncharacterized protein</fullName>
    </submittedName>
</protein>
<feature type="non-terminal residue" evidence="2">
    <location>
        <position position="1"/>
    </location>
</feature>
<name>A0ABN9SXD1_9DINO</name>
<feature type="compositionally biased region" description="Basic residues" evidence="1">
    <location>
        <begin position="254"/>
        <end position="264"/>
    </location>
</feature>
<feature type="region of interest" description="Disordered" evidence="1">
    <location>
        <begin position="21"/>
        <end position="107"/>
    </location>
</feature>
<keyword evidence="3" id="KW-1185">Reference proteome</keyword>
<organism evidence="2 3">
    <name type="scientific">Prorocentrum cordatum</name>
    <dbReference type="NCBI Taxonomy" id="2364126"/>
    <lineage>
        <taxon>Eukaryota</taxon>
        <taxon>Sar</taxon>
        <taxon>Alveolata</taxon>
        <taxon>Dinophyceae</taxon>
        <taxon>Prorocentrales</taxon>
        <taxon>Prorocentraceae</taxon>
        <taxon>Prorocentrum</taxon>
    </lineage>
</organism>
<comment type="caution">
    <text evidence="2">The sequence shown here is derived from an EMBL/GenBank/DDBJ whole genome shotgun (WGS) entry which is preliminary data.</text>
</comment>
<feature type="compositionally biased region" description="Basic residues" evidence="1">
    <location>
        <begin position="369"/>
        <end position="386"/>
    </location>
</feature>
<evidence type="ECO:0000313" key="3">
    <source>
        <dbReference type="Proteomes" id="UP001189429"/>
    </source>
</evidence>
<feature type="compositionally biased region" description="Basic residues" evidence="1">
    <location>
        <begin position="279"/>
        <end position="292"/>
    </location>
</feature>
<dbReference type="Proteomes" id="UP001189429">
    <property type="component" value="Unassembled WGS sequence"/>
</dbReference>
<feature type="non-terminal residue" evidence="2">
    <location>
        <position position="394"/>
    </location>
</feature>
<feature type="compositionally biased region" description="Basic residues" evidence="1">
    <location>
        <begin position="316"/>
        <end position="344"/>
    </location>
</feature>
<feature type="compositionally biased region" description="Basic residues" evidence="1">
    <location>
        <begin position="234"/>
        <end position="245"/>
    </location>
</feature>